<accession>A0A1R3V8Q2</accession>
<dbReference type="SUPFAM" id="SSF46955">
    <property type="entry name" value="Putative DNA-binding domain"/>
    <property type="match status" value="1"/>
</dbReference>
<sequence>MVFMPQPADAGNTQNMFIPARHVRERYKVSDMTIWRWLRDEQMAFPQPLYLGRYRYWRIAEIEAWERAHAEKGAA</sequence>
<dbReference type="EMBL" id="FTPD01000020">
    <property type="protein sequence ID" value="SIT56246.1"/>
    <property type="molecule type" value="Genomic_DNA"/>
</dbReference>
<evidence type="ECO:0008006" key="3">
    <source>
        <dbReference type="Google" id="ProtNLM"/>
    </source>
</evidence>
<proteinExistence type="predicted"/>
<organism evidence="1 2">
    <name type="scientific">Mesorhizobium prunaredense</name>
    <dbReference type="NCBI Taxonomy" id="1631249"/>
    <lineage>
        <taxon>Bacteria</taxon>
        <taxon>Pseudomonadati</taxon>
        <taxon>Pseudomonadota</taxon>
        <taxon>Alphaproteobacteria</taxon>
        <taxon>Hyphomicrobiales</taxon>
        <taxon>Phyllobacteriaceae</taxon>
        <taxon>Mesorhizobium</taxon>
    </lineage>
</organism>
<keyword evidence="2" id="KW-1185">Reference proteome</keyword>
<evidence type="ECO:0000313" key="1">
    <source>
        <dbReference type="EMBL" id="SIT56246.1"/>
    </source>
</evidence>
<name>A0A1R3V8Q2_9HYPH</name>
<evidence type="ECO:0000313" key="2">
    <source>
        <dbReference type="Proteomes" id="UP000188388"/>
    </source>
</evidence>
<protein>
    <recommendedName>
        <fullName evidence="3">Helix-turn-helix domain-containing protein</fullName>
    </recommendedName>
</protein>
<dbReference type="InterPro" id="IPR009061">
    <property type="entry name" value="DNA-bd_dom_put_sf"/>
</dbReference>
<dbReference type="STRING" id="1631249.BQ8794_270073"/>
<reference evidence="2" key="1">
    <citation type="submission" date="2017-01" db="EMBL/GenBank/DDBJ databases">
        <authorList>
            <person name="Brunel B."/>
        </authorList>
    </citation>
    <scope>NUCLEOTIDE SEQUENCE [LARGE SCALE GENOMIC DNA]</scope>
</reference>
<gene>
    <name evidence="1" type="ORF">BQ8794_270073</name>
</gene>
<dbReference type="AlphaFoldDB" id="A0A1R3V8Q2"/>
<dbReference type="Proteomes" id="UP000188388">
    <property type="component" value="Unassembled WGS sequence"/>
</dbReference>